<dbReference type="eggNOG" id="COG3409">
    <property type="taxonomic scope" value="Bacteria"/>
</dbReference>
<gene>
    <name evidence="3" type="ORF">SCLAV_p1144</name>
</gene>
<evidence type="ECO:0000313" key="3">
    <source>
        <dbReference type="EMBL" id="EFG04630.2"/>
    </source>
</evidence>
<dbReference type="Pfam" id="PF01471">
    <property type="entry name" value="PG_binding_1"/>
    <property type="match status" value="2"/>
</dbReference>
<proteinExistence type="predicted"/>
<dbReference type="InterPro" id="IPR036365">
    <property type="entry name" value="PGBD-like_sf"/>
</dbReference>
<dbReference type="InterPro" id="IPR006311">
    <property type="entry name" value="TAT_signal"/>
</dbReference>
<dbReference type="EMBL" id="CM000914">
    <property type="protein sequence ID" value="EFG04630.2"/>
    <property type="molecule type" value="Genomic_DNA"/>
</dbReference>
<dbReference type="Gene3D" id="1.10.101.10">
    <property type="entry name" value="PGBD-like superfamily/PGBD"/>
    <property type="match status" value="2"/>
</dbReference>
<dbReference type="GeneID" id="93734224"/>
<evidence type="ECO:0000259" key="2">
    <source>
        <dbReference type="Pfam" id="PF01471"/>
    </source>
</evidence>
<dbReference type="PROSITE" id="PS51318">
    <property type="entry name" value="TAT"/>
    <property type="match status" value="1"/>
</dbReference>
<dbReference type="AlphaFoldDB" id="D5SL37"/>
<dbReference type="Proteomes" id="UP000002357">
    <property type="component" value="Plasmid pSCL4"/>
</dbReference>
<organism evidence="3 4">
    <name type="scientific">Streptomyces clavuligerus</name>
    <dbReference type="NCBI Taxonomy" id="1901"/>
    <lineage>
        <taxon>Bacteria</taxon>
        <taxon>Bacillati</taxon>
        <taxon>Actinomycetota</taxon>
        <taxon>Actinomycetes</taxon>
        <taxon>Kitasatosporales</taxon>
        <taxon>Streptomycetaceae</taxon>
        <taxon>Streptomyces</taxon>
    </lineage>
</organism>
<evidence type="ECO:0000256" key="1">
    <source>
        <dbReference type="SAM" id="SignalP"/>
    </source>
</evidence>
<feature type="domain" description="Peptidoglycan binding-like" evidence="2">
    <location>
        <begin position="71"/>
        <end position="125"/>
    </location>
</feature>
<name>D5SL37_STRCL</name>
<dbReference type="SUPFAM" id="SSF55166">
    <property type="entry name" value="Hedgehog/DD-peptidase"/>
    <property type="match status" value="1"/>
</dbReference>
<dbReference type="InterPro" id="IPR009045">
    <property type="entry name" value="Zn_M74/Hedgehog-like"/>
</dbReference>
<feature type="signal peptide" evidence="1">
    <location>
        <begin position="1"/>
        <end position="35"/>
    </location>
</feature>
<accession>D5SL37</accession>
<dbReference type="RefSeq" id="WP_003963490.1">
    <property type="nucleotide sequence ID" value="NZ_CM000914.1"/>
</dbReference>
<dbReference type="SUPFAM" id="SSF47090">
    <property type="entry name" value="PGBD-like"/>
    <property type="match status" value="2"/>
</dbReference>
<keyword evidence="3" id="KW-0614">Plasmid</keyword>
<feature type="domain" description="Peptidoglycan binding-like" evidence="2">
    <location>
        <begin position="134"/>
        <end position="189"/>
    </location>
</feature>
<dbReference type="InterPro" id="IPR002477">
    <property type="entry name" value="Peptidoglycan-bd-like"/>
</dbReference>
<feature type="chain" id="PRO_5003076007" evidence="1">
    <location>
        <begin position="36"/>
        <end position="345"/>
    </location>
</feature>
<keyword evidence="1" id="KW-0732">Signal</keyword>
<dbReference type="OrthoDB" id="5620138at2"/>
<dbReference type="KEGG" id="sclf:BB341_29805"/>
<sequence length="345" mass="34781">MPDRRTARSFRWTTALAAVAALAAPAVVVAGPAQAAAPAAAAPAAAAPAAVEAAAQQAANVWPVLRAGQKGANVSALQHLLNFRGQTLTVDGDFGPTTTAKVKAFQQSQALTDDGVVGADTWSALVTTVQSGSSGSAVRAAQTLLAARGQAVSVDGIFGADTAAKVRAFQQGAGQAVTGVVDTTTWLALLQETALDRVTLARQIRDSAAITLATAHVGGVHAASTARQNIVDTANGLGAATSPWSDVPNQRVFLSTAMLNGLLRLTTTYGYTVSVSELVGGDHSANSRHYVGVALDINVINGSHVGSGAPHAAAMAACRALGATEVLGPGDAGHSTHIHCAWPRP</sequence>
<protein>
    <submittedName>
        <fullName evidence="3">Peptidoglycan-binding domain 1 protein</fullName>
    </submittedName>
</protein>
<dbReference type="InterPro" id="IPR036366">
    <property type="entry name" value="PGBDSf"/>
</dbReference>
<reference evidence="3 4" key="1">
    <citation type="journal article" date="2010" name="Genome Biol. Evol.">
        <title>The sequence of a 1.8-mb bacterial linear plasmid reveals a rich evolutionary reservoir of secondary metabolic pathways.</title>
        <authorList>
            <person name="Medema M.H."/>
            <person name="Trefzer A."/>
            <person name="Kovalchuk A."/>
            <person name="van den Berg M."/>
            <person name="Mueller U."/>
            <person name="Heijne W."/>
            <person name="Wu L."/>
            <person name="Alam M.T."/>
            <person name="Ronning C.M."/>
            <person name="Nierman W.C."/>
            <person name="Bovenberg R.A.L."/>
            <person name="Breitling R."/>
            <person name="Takano E."/>
        </authorList>
    </citation>
    <scope>NUCLEOTIDE SEQUENCE [LARGE SCALE GENOMIC DNA]</scope>
    <source>
        <strain evidence="4">ATCC 27064 / DSM 738 / JCM 4710 / NBRC 13307 / NCIMB 12785 / NRRL 3585 / VKM Ac-602</strain>
        <plasmid evidence="3">pSCL4</plasmid>
    </source>
</reference>
<evidence type="ECO:0000313" key="4">
    <source>
        <dbReference type="Proteomes" id="UP000002357"/>
    </source>
</evidence>
<geneLocation type="plasmid" evidence="3 4">
    <name>pSCL4</name>
</geneLocation>
<keyword evidence="4" id="KW-1185">Reference proteome</keyword>